<name>A0A2T6BTV2_9BACL</name>
<keyword evidence="4 7" id="KW-0812">Transmembrane</keyword>
<evidence type="ECO:0000256" key="1">
    <source>
        <dbReference type="ARBA" id="ARBA00004651"/>
    </source>
</evidence>
<dbReference type="InterPro" id="IPR002668">
    <property type="entry name" value="CNT_N_dom"/>
</dbReference>
<feature type="domain" description="Concentrative nucleoside transporter C-terminal" evidence="9">
    <location>
        <begin position="202"/>
        <end position="408"/>
    </location>
</feature>
<evidence type="ECO:0000256" key="5">
    <source>
        <dbReference type="ARBA" id="ARBA00022989"/>
    </source>
</evidence>
<keyword evidence="6 7" id="KW-0472">Membrane</keyword>
<accession>A0A2T6BTV2</accession>
<feature type="domain" description="Nucleoside transporter/FeoB GTPase Gate" evidence="10">
    <location>
        <begin position="99"/>
        <end position="193"/>
    </location>
</feature>
<feature type="transmembrane region" description="Helical" evidence="7">
    <location>
        <begin position="388"/>
        <end position="410"/>
    </location>
</feature>
<dbReference type="InterPro" id="IPR018270">
    <property type="entry name" value="C_nuclsd_transpt_met_bac"/>
</dbReference>
<feature type="transmembrane region" description="Helical" evidence="7">
    <location>
        <begin position="263"/>
        <end position="290"/>
    </location>
</feature>
<feature type="domain" description="Concentrative nucleoside transporter N-terminal" evidence="8">
    <location>
        <begin position="17"/>
        <end position="89"/>
    </location>
</feature>
<evidence type="ECO:0000256" key="3">
    <source>
        <dbReference type="ARBA" id="ARBA00022475"/>
    </source>
</evidence>
<evidence type="ECO:0000313" key="11">
    <source>
        <dbReference type="EMBL" id="PTX59407.1"/>
    </source>
</evidence>
<dbReference type="Pfam" id="PF07670">
    <property type="entry name" value="Gate"/>
    <property type="match status" value="1"/>
</dbReference>
<feature type="transmembrane region" description="Helical" evidence="7">
    <location>
        <begin position="98"/>
        <end position="119"/>
    </location>
</feature>
<protein>
    <recommendedName>
        <fullName evidence="7">Nucleoside permease</fullName>
    </recommendedName>
</protein>
<keyword evidence="3" id="KW-1003">Cell membrane</keyword>
<dbReference type="PANTHER" id="PTHR10590">
    <property type="entry name" value="SODIUM/NUCLEOSIDE COTRANSPORTER"/>
    <property type="match status" value="1"/>
</dbReference>
<feature type="transmembrane region" description="Helical" evidence="7">
    <location>
        <begin position="174"/>
        <end position="196"/>
    </location>
</feature>
<dbReference type="InterPro" id="IPR008276">
    <property type="entry name" value="C_nuclsd_transpt"/>
</dbReference>
<keyword evidence="5 7" id="KW-1133">Transmembrane helix</keyword>
<comment type="caution">
    <text evidence="7">Lacks conserved residue(s) required for the propagation of feature annotation.</text>
</comment>
<comment type="similarity">
    <text evidence="2 7">Belongs to the concentrative nucleoside transporter (CNT) (TC 2.A.41) family.</text>
</comment>
<feature type="transmembrane region" description="Helical" evidence="7">
    <location>
        <begin position="12"/>
        <end position="29"/>
    </location>
</feature>
<evidence type="ECO:0000256" key="4">
    <source>
        <dbReference type="ARBA" id="ARBA00022692"/>
    </source>
</evidence>
<evidence type="ECO:0000256" key="6">
    <source>
        <dbReference type="ARBA" id="ARBA00023136"/>
    </source>
</evidence>
<dbReference type="PANTHER" id="PTHR10590:SF4">
    <property type="entry name" value="SOLUTE CARRIER FAMILY 28 MEMBER 3"/>
    <property type="match status" value="1"/>
</dbReference>
<reference evidence="11 12" key="1">
    <citation type="submission" date="2018-04" db="EMBL/GenBank/DDBJ databases">
        <title>Genomic Encyclopedia of Archaeal and Bacterial Type Strains, Phase II (KMG-II): from individual species to whole genera.</title>
        <authorList>
            <person name="Goeker M."/>
        </authorList>
    </citation>
    <scope>NUCLEOTIDE SEQUENCE [LARGE SCALE GENOMIC DNA]</scope>
    <source>
        <strain evidence="11 12">DSM 45787</strain>
    </source>
</reference>
<evidence type="ECO:0000259" key="8">
    <source>
        <dbReference type="Pfam" id="PF01773"/>
    </source>
</evidence>
<dbReference type="GO" id="GO:0005337">
    <property type="term" value="F:nucleoside transmembrane transporter activity"/>
    <property type="evidence" value="ECO:0007669"/>
    <property type="project" value="InterPro"/>
</dbReference>
<dbReference type="Pfam" id="PF07662">
    <property type="entry name" value="Nucleos_tra2_C"/>
    <property type="match status" value="1"/>
</dbReference>
<dbReference type="Proteomes" id="UP000244240">
    <property type="component" value="Unassembled WGS sequence"/>
</dbReference>
<feature type="transmembrane region" description="Helical" evidence="7">
    <location>
        <begin position="35"/>
        <end position="55"/>
    </location>
</feature>
<dbReference type="InterPro" id="IPR011657">
    <property type="entry name" value="CNT_C_dom"/>
</dbReference>
<feature type="transmembrane region" description="Helical" evidence="7">
    <location>
        <begin position="351"/>
        <end position="376"/>
    </location>
</feature>
<evidence type="ECO:0000256" key="7">
    <source>
        <dbReference type="RuleBase" id="RU362018"/>
    </source>
</evidence>
<dbReference type="NCBIfam" id="TIGR00804">
    <property type="entry name" value="nupC"/>
    <property type="match status" value="1"/>
</dbReference>
<evidence type="ECO:0000256" key="2">
    <source>
        <dbReference type="ARBA" id="ARBA00009033"/>
    </source>
</evidence>
<evidence type="ECO:0000259" key="9">
    <source>
        <dbReference type="Pfam" id="PF07662"/>
    </source>
</evidence>
<proteinExistence type="inferred from homology"/>
<dbReference type="Pfam" id="PF01773">
    <property type="entry name" value="Nucleos_tra2_N"/>
    <property type="match status" value="1"/>
</dbReference>
<dbReference type="GO" id="GO:0005886">
    <property type="term" value="C:plasma membrane"/>
    <property type="evidence" value="ECO:0007669"/>
    <property type="project" value="UniProtKB-SubCell"/>
</dbReference>
<dbReference type="AlphaFoldDB" id="A0A2T6BTV2"/>
<dbReference type="EMBL" id="QBKR01000012">
    <property type="protein sequence ID" value="PTX59407.1"/>
    <property type="molecule type" value="Genomic_DNA"/>
</dbReference>
<evidence type="ECO:0000313" key="12">
    <source>
        <dbReference type="Proteomes" id="UP000244240"/>
    </source>
</evidence>
<keyword evidence="7" id="KW-0813">Transport</keyword>
<dbReference type="InterPro" id="IPR011642">
    <property type="entry name" value="Gate_dom"/>
</dbReference>
<keyword evidence="12" id="KW-1185">Reference proteome</keyword>
<dbReference type="GO" id="GO:0015293">
    <property type="term" value="F:symporter activity"/>
    <property type="evidence" value="ECO:0007669"/>
    <property type="project" value="TreeGrafter"/>
</dbReference>
<sequence>MMSEKVMMMKVLWGIGGMAVVLLIAWLLSVNRKAIQYRTILGGLAIQLGFALIVLKWETGKSALRWLSGKVQALVNFANEGIQFLFGDLLKGNEGPIFALQVLPIIIFISSLISVLYYLGIMQWIIRLLGGAVSKLLGTSKAESLSATANIFMGQTEAPLMVRPYISRMTSSELFAVMTGGFASVAGSVMVGYSLLGIPLKYLLAASFMAAPAGLVIAKLMVPETERPQTMDKVKVERNTDHTNVIDAAASGALDGLRLAANIAALLLAFIALIALFNGILSYLGVLIGYPQLTLEKVLGWVFSPLAFIIGVPWSEAMTAGNFIGQKIVLNEFVAYTNFAPEIDTLTPKTVAVVTFALCGFANLSSIAIQLGGLGGMAPERRGEIARFGLKAVLAGTLASLLSASIAGMLV</sequence>
<comment type="subcellular location">
    <subcellularLocation>
        <location evidence="1">Cell membrane</location>
        <topology evidence="1">Multi-pass membrane protein</topology>
    </subcellularLocation>
</comment>
<evidence type="ECO:0000259" key="10">
    <source>
        <dbReference type="Pfam" id="PF07670"/>
    </source>
</evidence>
<organism evidence="11 12">
    <name type="scientific">Melghirimyces profundicolus</name>
    <dbReference type="NCBI Taxonomy" id="1242148"/>
    <lineage>
        <taxon>Bacteria</taxon>
        <taxon>Bacillati</taxon>
        <taxon>Bacillota</taxon>
        <taxon>Bacilli</taxon>
        <taxon>Bacillales</taxon>
        <taxon>Thermoactinomycetaceae</taxon>
        <taxon>Melghirimyces</taxon>
    </lineage>
</organism>
<comment type="caution">
    <text evidence="11">The sequence shown here is derived from an EMBL/GenBank/DDBJ whole genome shotgun (WGS) entry which is preliminary data.</text>
</comment>
<gene>
    <name evidence="11" type="ORF">C8P63_112103</name>
</gene>